<evidence type="ECO:0000256" key="1">
    <source>
        <dbReference type="SAM" id="MobiDB-lite"/>
    </source>
</evidence>
<dbReference type="Proteomes" id="UP000037904">
    <property type="component" value="Unassembled WGS sequence"/>
</dbReference>
<dbReference type="EMBL" id="JXCE01000052">
    <property type="protein sequence ID" value="KPA42971.1"/>
    <property type="molecule type" value="Genomic_DNA"/>
</dbReference>
<organism evidence="2 3">
    <name type="scientific">Fusarium langsethiae</name>
    <dbReference type="NCBI Taxonomy" id="179993"/>
    <lineage>
        <taxon>Eukaryota</taxon>
        <taxon>Fungi</taxon>
        <taxon>Dikarya</taxon>
        <taxon>Ascomycota</taxon>
        <taxon>Pezizomycotina</taxon>
        <taxon>Sordariomycetes</taxon>
        <taxon>Hypocreomycetidae</taxon>
        <taxon>Hypocreales</taxon>
        <taxon>Nectriaceae</taxon>
        <taxon>Fusarium</taxon>
    </lineage>
</organism>
<dbReference type="AlphaFoldDB" id="A0A0N0DFQ7"/>
<comment type="caution">
    <text evidence="2">The sequence shown here is derived from an EMBL/GenBank/DDBJ whole genome shotgun (WGS) entry which is preliminary data.</text>
</comment>
<feature type="compositionally biased region" description="Polar residues" evidence="1">
    <location>
        <begin position="21"/>
        <end position="43"/>
    </location>
</feature>
<accession>A0A0N0DFQ7</accession>
<proteinExistence type="predicted"/>
<reference evidence="2 3" key="1">
    <citation type="submission" date="2015-04" db="EMBL/GenBank/DDBJ databases">
        <title>The draft genome sequence of Fusarium langsethiae, a T-2/HT-2 mycotoxin producer.</title>
        <authorList>
            <person name="Lysoe E."/>
            <person name="Divon H.H."/>
            <person name="Terzi V."/>
            <person name="Orru L."/>
            <person name="Lamontanara A."/>
            <person name="Kolseth A.-K."/>
            <person name="Frandsen R.J."/>
            <person name="Nielsen K."/>
            <person name="Thrane U."/>
        </authorList>
    </citation>
    <scope>NUCLEOTIDE SEQUENCE [LARGE SCALE GENOMIC DNA]</scope>
    <source>
        <strain evidence="2 3">Fl201059</strain>
    </source>
</reference>
<name>A0A0N0DFQ7_FUSLA</name>
<evidence type="ECO:0000313" key="3">
    <source>
        <dbReference type="Proteomes" id="UP000037904"/>
    </source>
</evidence>
<evidence type="ECO:0000313" key="2">
    <source>
        <dbReference type="EMBL" id="KPA42971.1"/>
    </source>
</evidence>
<dbReference type="OrthoDB" id="5105088at2759"/>
<sequence>MASKGEAQGSDANIKTALESNTAVSQRDANNSGGATATPNTGSGKECAVCNGRTCGLCKAKGHAMAHCLMAKDGDIPGCVLCNTIGHELDACSRPPSSEDSGPLVHYDACMALNQRDNGRYIRELRLAFDENGHDRSMLPKDQLVEDAVGVWRHFWMPGNYAFPQRLVEMGFPRPLDAAAQTFKPGESGHVTNEQQAQVEKERGPKVPEFEIDNESN</sequence>
<gene>
    <name evidence="2" type="ORF">FLAG1_04157</name>
</gene>
<keyword evidence="3" id="KW-1185">Reference proteome</keyword>
<feature type="region of interest" description="Disordered" evidence="1">
    <location>
        <begin position="21"/>
        <end position="44"/>
    </location>
</feature>
<protein>
    <submittedName>
        <fullName evidence="2">Uncharacterized protein</fullName>
    </submittedName>
</protein>
<feature type="compositionally biased region" description="Basic and acidic residues" evidence="1">
    <location>
        <begin position="199"/>
        <end position="209"/>
    </location>
</feature>
<feature type="region of interest" description="Disordered" evidence="1">
    <location>
        <begin position="183"/>
        <end position="217"/>
    </location>
</feature>